<dbReference type="InterPro" id="IPR000926">
    <property type="entry name" value="RibA"/>
</dbReference>
<keyword evidence="6" id="KW-0547">Nucleotide-binding</keyword>
<gene>
    <name evidence="12" type="ORF">MKY91_16745</name>
</gene>
<dbReference type="EC" id="3.5.4.25" evidence="3"/>
<dbReference type="Proteomes" id="UP001418796">
    <property type="component" value="Unassembled WGS sequence"/>
</dbReference>
<sequence>MSDTKIDSRGLSSIEEKVQMIPLEEGAIYLVGPIQLPVNLYGETVTFQWYCWLHCQEVTEDFDRMLEKLSGDNLAEFQQSSVLTYGDFAFDEDAIIRMHSICHTGDIFGSKRCDCGFQLKQSMKMIAEHGTGALFYLANHEGRGIGLFSKAMAYILQEEGLDTVEANHALGFVDDSRNYDDVIKVLHTLRSKPVTLLTNNPKKVEALQNAGLPLKGRMPLWGDVSEFNKKYLDTKVNRSGHLREDERLK</sequence>
<keyword evidence="4" id="KW-0686">Riboflavin biosynthesis</keyword>
<evidence type="ECO:0000256" key="2">
    <source>
        <dbReference type="ARBA" id="ARBA00004853"/>
    </source>
</evidence>
<dbReference type="CDD" id="cd00641">
    <property type="entry name" value="GTP_cyclohydro2"/>
    <property type="match status" value="1"/>
</dbReference>
<proteinExistence type="predicted"/>
<dbReference type="InterPro" id="IPR036144">
    <property type="entry name" value="RibA-like_sf"/>
</dbReference>
<evidence type="ECO:0000256" key="4">
    <source>
        <dbReference type="ARBA" id="ARBA00022619"/>
    </source>
</evidence>
<evidence type="ECO:0000256" key="3">
    <source>
        <dbReference type="ARBA" id="ARBA00012762"/>
    </source>
</evidence>
<evidence type="ECO:0000256" key="5">
    <source>
        <dbReference type="ARBA" id="ARBA00022723"/>
    </source>
</evidence>
<keyword evidence="13" id="KW-1185">Reference proteome</keyword>
<evidence type="ECO:0000256" key="10">
    <source>
        <dbReference type="ARBA" id="ARBA00049295"/>
    </source>
</evidence>
<evidence type="ECO:0000313" key="13">
    <source>
        <dbReference type="Proteomes" id="UP001418796"/>
    </source>
</evidence>
<comment type="pathway">
    <text evidence="2">Cofactor biosynthesis; riboflavin biosynthesis; 5-amino-6-(D-ribitylamino)uracil from GTP: step 1/4.</text>
</comment>
<dbReference type="InterPro" id="IPR032677">
    <property type="entry name" value="GTP_cyclohydro_II"/>
</dbReference>
<dbReference type="SUPFAM" id="SSF142695">
    <property type="entry name" value="RibA-like"/>
    <property type="match status" value="1"/>
</dbReference>
<comment type="caution">
    <text evidence="12">The sequence shown here is derived from an EMBL/GenBank/DDBJ whole genome shotgun (WGS) entry which is preliminary data.</text>
</comment>
<dbReference type="EMBL" id="JBCITK010000001">
    <property type="protein sequence ID" value="MEN0644804.1"/>
    <property type="molecule type" value="Genomic_DNA"/>
</dbReference>
<dbReference type="Gene3D" id="3.40.50.10990">
    <property type="entry name" value="GTP cyclohydrolase II"/>
    <property type="match status" value="1"/>
</dbReference>
<name>A0ABU9VLM1_9BACI</name>
<dbReference type="PANTHER" id="PTHR21327:SF18">
    <property type="entry name" value="3,4-DIHYDROXY-2-BUTANONE 4-PHOSPHATE SYNTHASE"/>
    <property type="match status" value="1"/>
</dbReference>
<keyword evidence="9" id="KW-0342">GTP-binding</keyword>
<evidence type="ECO:0000256" key="6">
    <source>
        <dbReference type="ARBA" id="ARBA00022741"/>
    </source>
</evidence>
<evidence type="ECO:0000259" key="11">
    <source>
        <dbReference type="Pfam" id="PF00925"/>
    </source>
</evidence>
<keyword evidence="7" id="KW-0378">Hydrolase</keyword>
<dbReference type="NCBIfam" id="NF001591">
    <property type="entry name" value="PRK00393.1"/>
    <property type="match status" value="1"/>
</dbReference>
<reference evidence="12 13" key="1">
    <citation type="submission" date="2024-03" db="EMBL/GenBank/DDBJ databases">
        <title>Bacilli Hybrid Assemblies.</title>
        <authorList>
            <person name="Kovac J."/>
        </authorList>
    </citation>
    <scope>NUCLEOTIDE SEQUENCE [LARGE SCALE GENOMIC DNA]</scope>
    <source>
        <strain evidence="12 13">FSL R7-0666</strain>
    </source>
</reference>
<evidence type="ECO:0000256" key="1">
    <source>
        <dbReference type="ARBA" id="ARBA00001947"/>
    </source>
</evidence>
<evidence type="ECO:0000313" key="12">
    <source>
        <dbReference type="EMBL" id="MEN0644804.1"/>
    </source>
</evidence>
<evidence type="ECO:0000256" key="7">
    <source>
        <dbReference type="ARBA" id="ARBA00022801"/>
    </source>
</evidence>
<comment type="cofactor">
    <cofactor evidence="1">
        <name>Zn(2+)</name>
        <dbReference type="ChEBI" id="CHEBI:29105"/>
    </cofactor>
</comment>
<feature type="domain" description="GTP cyclohydrolase II" evidence="11">
    <location>
        <begin position="78"/>
        <end position="219"/>
    </location>
</feature>
<dbReference type="Pfam" id="PF00925">
    <property type="entry name" value="GTP_cyclohydro2"/>
    <property type="match status" value="1"/>
</dbReference>
<comment type="catalytic activity">
    <reaction evidence="10">
        <text>GTP + 4 H2O = 2,5-diamino-6-hydroxy-4-(5-phosphoribosylamino)-pyrimidine + formate + 2 phosphate + 3 H(+)</text>
        <dbReference type="Rhea" id="RHEA:23704"/>
        <dbReference type="ChEBI" id="CHEBI:15377"/>
        <dbReference type="ChEBI" id="CHEBI:15378"/>
        <dbReference type="ChEBI" id="CHEBI:15740"/>
        <dbReference type="ChEBI" id="CHEBI:37565"/>
        <dbReference type="ChEBI" id="CHEBI:43474"/>
        <dbReference type="ChEBI" id="CHEBI:58614"/>
        <dbReference type="EC" id="3.5.4.25"/>
    </reaction>
</comment>
<accession>A0ABU9VLM1</accession>
<organism evidence="12 13">
    <name type="scientific">Alkalicoccobacillus gibsonii</name>
    <dbReference type="NCBI Taxonomy" id="79881"/>
    <lineage>
        <taxon>Bacteria</taxon>
        <taxon>Bacillati</taxon>
        <taxon>Bacillota</taxon>
        <taxon>Bacilli</taxon>
        <taxon>Bacillales</taxon>
        <taxon>Bacillaceae</taxon>
        <taxon>Alkalicoccobacillus</taxon>
    </lineage>
</organism>
<keyword evidence="8" id="KW-0862">Zinc</keyword>
<keyword evidence="5" id="KW-0479">Metal-binding</keyword>
<evidence type="ECO:0000256" key="8">
    <source>
        <dbReference type="ARBA" id="ARBA00022833"/>
    </source>
</evidence>
<dbReference type="PANTHER" id="PTHR21327">
    <property type="entry name" value="GTP CYCLOHYDROLASE II-RELATED"/>
    <property type="match status" value="1"/>
</dbReference>
<dbReference type="RefSeq" id="WP_203088133.1">
    <property type="nucleotide sequence ID" value="NZ_JAEUZA010000002.1"/>
</dbReference>
<evidence type="ECO:0000256" key="9">
    <source>
        <dbReference type="ARBA" id="ARBA00023134"/>
    </source>
</evidence>
<protein>
    <recommendedName>
        <fullName evidence="3">GTP cyclohydrolase II</fullName>
        <ecNumber evidence="3">3.5.4.25</ecNumber>
    </recommendedName>
</protein>